<dbReference type="PANTHER" id="PTHR11735">
    <property type="entry name" value="TRNA N6-ADENOSINE THREONYLCARBAMOYLTRANSFERASE"/>
    <property type="match status" value="1"/>
</dbReference>
<gene>
    <name evidence="2" type="primary">gcp_1</name>
    <name evidence="2" type="ORF">RUE5091_02216</name>
</gene>
<protein>
    <submittedName>
        <fullName evidence="2">T(6)A37 threonylcarbamoyladenosine biosynthesis protein</fullName>
    </submittedName>
</protein>
<dbReference type="OrthoDB" id="9809995at2"/>
<dbReference type="EMBL" id="CYUD01000006">
    <property type="protein sequence ID" value="CUK01144.1"/>
    <property type="molecule type" value="Genomic_DNA"/>
</dbReference>
<accession>A0A0P1IA62</accession>
<dbReference type="Pfam" id="PF00814">
    <property type="entry name" value="TsaD"/>
    <property type="match status" value="1"/>
</dbReference>
<reference evidence="3" key="1">
    <citation type="submission" date="2015-09" db="EMBL/GenBank/DDBJ databases">
        <authorList>
            <person name="Rodrigo-Torres L."/>
            <person name="Arahal D.R."/>
        </authorList>
    </citation>
    <scope>NUCLEOTIDE SEQUENCE [LARGE SCALE GENOMIC DNA]</scope>
    <source>
        <strain evidence="3">CECT 5091</strain>
    </source>
</reference>
<dbReference type="Proteomes" id="UP000051260">
    <property type="component" value="Unassembled WGS sequence"/>
</dbReference>
<dbReference type="CDD" id="cd24032">
    <property type="entry name" value="ASKHA_NBD_TsaB"/>
    <property type="match status" value="1"/>
</dbReference>
<proteinExistence type="predicted"/>
<evidence type="ECO:0000259" key="1">
    <source>
        <dbReference type="Pfam" id="PF00814"/>
    </source>
</evidence>
<feature type="domain" description="Gcp-like" evidence="1">
    <location>
        <begin position="35"/>
        <end position="123"/>
    </location>
</feature>
<dbReference type="PANTHER" id="PTHR11735:SF11">
    <property type="entry name" value="TRNA THREONYLCARBAMOYLADENOSINE BIOSYNTHESIS PROTEIN TSAB"/>
    <property type="match status" value="1"/>
</dbReference>
<dbReference type="Gene3D" id="3.30.420.40">
    <property type="match status" value="1"/>
</dbReference>
<keyword evidence="3" id="KW-1185">Reference proteome</keyword>
<sequence length="194" mass="20092">MPSDQIILAFDTSAAHCAAALLRGDTIVASRTEPMSRGQAERLMPLLEEVLAQADCTWRDLTAIGVGIGPGNFTGIRISVSAARGLALGLAIPAVGVSGFDALAKIGGGIPAIRAPREQVYVAVPDQNPALVAQEKAESLGALTLNDDPDLQVRAIARLAAQRWSTTTLPPAPLYVRPADAAPSKDSPPVLLDG</sequence>
<name>A0A0P1IA62_9RHOB</name>
<dbReference type="RefSeq" id="WP_058281936.1">
    <property type="nucleotide sequence ID" value="NZ_CYUD01000006.1"/>
</dbReference>
<dbReference type="GO" id="GO:0005829">
    <property type="term" value="C:cytosol"/>
    <property type="evidence" value="ECO:0007669"/>
    <property type="project" value="TreeGrafter"/>
</dbReference>
<dbReference type="AlphaFoldDB" id="A0A0P1IA62"/>
<dbReference type="GO" id="GO:0002949">
    <property type="term" value="P:tRNA threonylcarbamoyladenosine modification"/>
    <property type="evidence" value="ECO:0007669"/>
    <property type="project" value="InterPro"/>
</dbReference>
<dbReference type="NCBIfam" id="TIGR03725">
    <property type="entry name" value="T6A_YeaZ"/>
    <property type="match status" value="1"/>
</dbReference>
<dbReference type="InterPro" id="IPR022496">
    <property type="entry name" value="T6A_TsaB"/>
</dbReference>
<dbReference type="SUPFAM" id="SSF53067">
    <property type="entry name" value="Actin-like ATPase domain"/>
    <property type="match status" value="1"/>
</dbReference>
<organism evidence="2 3">
    <name type="scientific">Ruegeria denitrificans</name>
    <dbReference type="NCBI Taxonomy" id="1715692"/>
    <lineage>
        <taxon>Bacteria</taxon>
        <taxon>Pseudomonadati</taxon>
        <taxon>Pseudomonadota</taxon>
        <taxon>Alphaproteobacteria</taxon>
        <taxon>Rhodobacterales</taxon>
        <taxon>Roseobacteraceae</taxon>
        <taxon>Ruegeria</taxon>
    </lineage>
</organism>
<dbReference type="InterPro" id="IPR000905">
    <property type="entry name" value="Gcp-like_dom"/>
</dbReference>
<evidence type="ECO:0000313" key="2">
    <source>
        <dbReference type="EMBL" id="CUK01144.1"/>
    </source>
</evidence>
<dbReference type="InterPro" id="IPR043129">
    <property type="entry name" value="ATPase_NBD"/>
</dbReference>
<dbReference type="STRING" id="1715692.RUE5091_02216"/>
<evidence type="ECO:0000313" key="3">
    <source>
        <dbReference type="Proteomes" id="UP000051260"/>
    </source>
</evidence>